<proteinExistence type="predicted"/>
<sequence>MYRRKYLHRIEQVFRVQKCIQGIYKIINSDREVTFNIFVIQHIQPNPAPVQFYRDHNLPEDVQKRKKKRRPSKNRSKIPREIGSNDREGRKGRVRRKSNFRSKRFHCASIHIGVPV</sequence>
<feature type="compositionally biased region" description="Basic residues" evidence="1">
    <location>
        <begin position="64"/>
        <end position="77"/>
    </location>
</feature>
<feature type="compositionally biased region" description="Basic and acidic residues" evidence="1">
    <location>
        <begin position="78"/>
        <end position="91"/>
    </location>
</feature>
<protein>
    <submittedName>
        <fullName evidence="2">Uncharacterized protein</fullName>
    </submittedName>
</protein>
<reference evidence="2" key="1">
    <citation type="submission" date="2018-04" db="EMBL/GenBank/DDBJ databases">
        <title>Transcriptome assembly of Sipha flava.</title>
        <authorList>
            <person name="Scully E.D."/>
            <person name="Geib S.M."/>
            <person name="Palmer N.A."/>
            <person name="Koch K."/>
            <person name="Bradshaw J."/>
            <person name="Heng-Moss T."/>
            <person name="Sarath G."/>
        </authorList>
    </citation>
    <scope>NUCLEOTIDE SEQUENCE</scope>
</reference>
<dbReference type="EMBL" id="GGMS01013881">
    <property type="protein sequence ID" value="MBY83084.1"/>
    <property type="molecule type" value="Transcribed_RNA"/>
</dbReference>
<feature type="region of interest" description="Disordered" evidence="1">
    <location>
        <begin position="50"/>
        <end position="101"/>
    </location>
</feature>
<evidence type="ECO:0000313" key="2">
    <source>
        <dbReference type="EMBL" id="MBY83084.1"/>
    </source>
</evidence>
<evidence type="ECO:0000256" key="1">
    <source>
        <dbReference type="SAM" id="MobiDB-lite"/>
    </source>
</evidence>
<feature type="compositionally biased region" description="Basic and acidic residues" evidence="1">
    <location>
        <begin position="53"/>
        <end position="63"/>
    </location>
</feature>
<dbReference type="AlphaFoldDB" id="A0A2S2QZI1"/>
<organism evidence="2">
    <name type="scientific">Sipha flava</name>
    <name type="common">yellow sugarcane aphid</name>
    <dbReference type="NCBI Taxonomy" id="143950"/>
    <lineage>
        <taxon>Eukaryota</taxon>
        <taxon>Metazoa</taxon>
        <taxon>Ecdysozoa</taxon>
        <taxon>Arthropoda</taxon>
        <taxon>Hexapoda</taxon>
        <taxon>Insecta</taxon>
        <taxon>Pterygota</taxon>
        <taxon>Neoptera</taxon>
        <taxon>Paraneoptera</taxon>
        <taxon>Hemiptera</taxon>
        <taxon>Sternorrhyncha</taxon>
        <taxon>Aphidomorpha</taxon>
        <taxon>Aphidoidea</taxon>
        <taxon>Aphididae</taxon>
        <taxon>Sipha</taxon>
    </lineage>
</organism>
<name>A0A2S2QZI1_9HEMI</name>
<gene>
    <name evidence="2" type="ORF">g.40016</name>
</gene>
<accession>A0A2S2QZI1</accession>
<feature type="compositionally biased region" description="Basic residues" evidence="1">
    <location>
        <begin position="92"/>
        <end position="101"/>
    </location>
</feature>